<evidence type="ECO:0000313" key="2">
    <source>
        <dbReference type="EMBL" id="VDK49937.1"/>
    </source>
</evidence>
<reference evidence="4" key="1">
    <citation type="submission" date="2016-06" db="UniProtKB">
        <authorList>
            <consortium name="WormBaseParasite"/>
        </authorList>
    </citation>
    <scope>IDENTIFICATION</scope>
</reference>
<dbReference type="Proteomes" id="UP000271098">
    <property type="component" value="Unassembled WGS sequence"/>
</dbReference>
<dbReference type="OrthoDB" id="5803975at2759"/>
<proteinExistence type="predicted"/>
<dbReference type="Pfam" id="PF23003">
    <property type="entry name" value="Fn1_2"/>
    <property type="match status" value="1"/>
</dbReference>
<reference evidence="2 3" key="2">
    <citation type="submission" date="2018-11" db="EMBL/GenBank/DDBJ databases">
        <authorList>
            <consortium name="Pathogen Informatics"/>
        </authorList>
    </citation>
    <scope>NUCLEOTIDE SEQUENCE [LARGE SCALE GENOMIC DNA]</scope>
</reference>
<dbReference type="InterPro" id="IPR055119">
    <property type="entry name" value="Mig18_Fn1"/>
</dbReference>
<evidence type="ECO:0000313" key="3">
    <source>
        <dbReference type="Proteomes" id="UP000271098"/>
    </source>
</evidence>
<protein>
    <submittedName>
        <fullName evidence="4">Stn1 domain-containing protein</fullName>
    </submittedName>
</protein>
<sequence>MPLIAVVGCKKDNEFYNEGQIWTTEHIRYQCTVEGIIRVLGCVDENGLFVELGRDIMMHGIVHRCYRIDKTTVYHRYECNRRTLAECILNAPTLRPPTTPS</sequence>
<name>A0A183D974_9BILA</name>
<dbReference type="EMBL" id="UYRT01010905">
    <property type="protein sequence ID" value="VDK49937.1"/>
    <property type="molecule type" value="Genomic_DNA"/>
</dbReference>
<accession>A0A183D974</accession>
<evidence type="ECO:0000313" key="4">
    <source>
        <dbReference type="WBParaSite" id="GPUH_0000527201-mRNA-1"/>
    </source>
</evidence>
<feature type="domain" description="Abnormal cell migration protein 18-like fibronectin type I" evidence="1">
    <location>
        <begin position="7"/>
        <end position="72"/>
    </location>
</feature>
<dbReference type="AlphaFoldDB" id="A0A183D974"/>
<evidence type="ECO:0000259" key="1">
    <source>
        <dbReference type="Pfam" id="PF23003"/>
    </source>
</evidence>
<dbReference type="WBParaSite" id="GPUH_0000527201-mRNA-1">
    <property type="protein sequence ID" value="GPUH_0000527201-mRNA-1"/>
    <property type="gene ID" value="GPUH_0000527201"/>
</dbReference>
<organism evidence="4">
    <name type="scientific">Gongylonema pulchrum</name>
    <dbReference type="NCBI Taxonomy" id="637853"/>
    <lineage>
        <taxon>Eukaryota</taxon>
        <taxon>Metazoa</taxon>
        <taxon>Ecdysozoa</taxon>
        <taxon>Nematoda</taxon>
        <taxon>Chromadorea</taxon>
        <taxon>Rhabditida</taxon>
        <taxon>Spirurina</taxon>
        <taxon>Spiruromorpha</taxon>
        <taxon>Spiruroidea</taxon>
        <taxon>Gongylonematidae</taxon>
        <taxon>Gongylonema</taxon>
    </lineage>
</organism>
<keyword evidence="3" id="KW-1185">Reference proteome</keyword>
<gene>
    <name evidence="2" type="ORF">GPUH_LOCUS5264</name>
</gene>